<dbReference type="NCBIfam" id="TIGR02937">
    <property type="entry name" value="sigma70-ECF"/>
    <property type="match status" value="1"/>
</dbReference>
<feature type="compositionally biased region" description="Basic residues" evidence="5">
    <location>
        <begin position="1"/>
        <end position="13"/>
    </location>
</feature>
<dbReference type="OrthoDB" id="4184921at2"/>
<dbReference type="PANTHER" id="PTHR43133">
    <property type="entry name" value="RNA POLYMERASE ECF-TYPE SIGMA FACTO"/>
    <property type="match status" value="1"/>
</dbReference>
<dbReference type="CDD" id="cd06171">
    <property type="entry name" value="Sigma70_r4"/>
    <property type="match status" value="1"/>
</dbReference>
<dbReference type="PANTHER" id="PTHR43133:SF62">
    <property type="entry name" value="RNA POLYMERASE SIGMA FACTOR SIGZ"/>
    <property type="match status" value="1"/>
</dbReference>
<organism evidence="8 9">
    <name type="scientific">Arachnia propionica</name>
    <dbReference type="NCBI Taxonomy" id="1750"/>
    <lineage>
        <taxon>Bacteria</taxon>
        <taxon>Bacillati</taxon>
        <taxon>Actinomycetota</taxon>
        <taxon>Actinomycetes</taxon>
        <taxon>Propionibacteriales</taxon>
        <taxon>Propionibacteriaceae</taxon>
        <taxon>Arachnia</taxon>
    </lineage>
</organism>
<keyword evidence="2" id="KW-0805">Transcription regulation</keyword>
<dbReference type="InterPro" id="IPR013249">
    <property type="entry name" value="RNA_pol_sigma70_r4_t2"/>
</dbReference>
<dbReference type="Pfam" id="PF08281">
    <property type="entry name" value="Sigma70_r4_2"/>
    <property type="match status" value="1"/>
</dbReference>
<dbReference type="InterPro" id="IPR007627">
    <property type="entry name" value="RNA_pol_sigma70_r2"/>
</dbReference>
<evidence type="ECO:0000259" key="6">
    <source>
        <dbReference type="Pfam" id="PF04542"/>
    </source>
</evidence>
<dbReference type="AlphaFoldDB" id="A0A3P1WT71"/>
<dbReference type="EMBL" id="RQYT01000011">
    <property type="protein sequence ID" value="RRD49819.1"/>
    <property type="molecule type" value="Genomic_DNA"/>
</dbReference>
<evidence type="ECO:0000256" key="2">
    <source>
        <dbReference type="ARBA" id="ARBA00023015"/>
    </source>
</evidence>
<evidence type="ECO:0000313" key="8">
    <source>
        <dbReference type="EMBL" id="RRD49819.1"/>
    </source>
</evidence>
<reference evidence="8 9" key="1">
    <citation type="submission" date="2018-11" db="EMBL/GenBank/DDBJ databases">
        <title>Genomes From Bacteria Associated with the Canine Oral Cavity: a Test Case for Automated Genome-Based Taxonomic Assignment.</title>
        <authorList>
            <person name="Coil D.A."/>
            <person name="Jospin G."/>
            <person name="Darling A.E."/>
            <person name="Wallis C."/>
            <person name="Davis I.J."/>
            <person name="Harris S."/>
            <person name="Eisen J.A."/>
            <person name="Holcombe L.J."/>
            <person name="O'Flynn C."/>
        </authorList>
    </citation>
    <scope>NUCLEOTIDE SEQUENCE [LARGE SCALE GENOMIC DNA]</scope>
    <source>
        <strain evidence="8 9">OH2822_COT-296</strain>
    </source>
</reference>
<dbReference type="SUPFAM" id="SSF88946">
    <property type="entry name" value="Sigma2 domain of RNA polymerase sigma factors"/>
    <property type="match status" value="1"/>
</dbReference>
<dbReference type="GO" id="GO:0006352">
    <property type="term" value="P:DNA-templated transcription initiation"/>
    <property type="evidence" value="ECO:0007669"/>
    <property type="project" value="InterPro"/>
</dbReference>
<gene>
    <name evidence="8" type="ORF">EII35_06585</name>
</gene>
<feature type="region of interest" description="Disordered" evidence="5">
    <location>
        <begin position="1"/>
        <end position="77"/>
    </location>
</feature>
<dbReference type="Proteomes" id="UP000280935">
    <property type="component" value="Unassembled WGS sequence"/>
</dbReference>
<accession>A0A3P1WT71</accession>
<dbReference type="SUPFAM" id="SSF88659">
    <property type="entry name" value="Sigma3 and sigma4 domains of RNA polymerase sigma factors"/>
    <property type="match status" value="1"/>
</dbReference>
<dbReference type="InterPro" id="IPR013325">
    <property type="entry name" value="RNA_pol_sigma_r2"/>
</dbReference>
<evidence type="ECO:0000256" key="5">
    <source>
        <dbReference type="SAM" id="MobiDB-lite"/>
    </source>
</evidence>
<evidence type="ECO:0000313" key="9">
    <source>
        <dbReference type="Proteomes" id="UP000280935"/>
    </source>
</evidence>
<name>A0A3P1WT71_9ACTN</name>
<dbReference type="InterPro" id="IPR036388">
    <property type="entry name" value="WH-like_DNA-bd_sf"/>
</dbReference>
<evidence type="ECO:0000259" key="7">
    <source>
        <dbReference type="Pfam" id="PF08281"/>
    </source>
</evidence>
<dbReference type="Gene3D" id="1.10.1740.10">
    <property type="match status" value="1"/>
</dbReference>
<protein>
    <submittedName>
        <fullName evidence="8">RNA polymerase sigma factor</fullName>
    </submittedName>
</protein>
<comment type="caution">
    <text evidence="8">The sequence shown here is derived from an EMBL/GenBank/DDBJ whole genome shotgun (WGS) entry which is preliminary data.</text>
</comment>
<evidence type="ECO:0000256" key="1">
    <source>
        <dbReference type="ARBA" id="ARBA00010641"/>
    </source>
</evidence>
<evidence type="ECO:0000256" key="3">
    <source>
        <dbReference type="ARBA" id="ARBA00023082"/>
    </source>
</evidence>
<feature type="domain" description="RNA polymerase sigma factor 70 region 4 type 2" evidence="7">
    <location>
        <begin position="205"/>
        <end position="256"/>
    </location>
</feature>
<dbReference type="Pfam" id="PF04542">
    <property type="entry name" value="Sigma70_r2"/>
    <property type="match status" value="1"/>
</dbReference>
<dbReference type="InterPro" id="IPR013324">
    <property type="entry name" value="RNA_pol_sigma_r3/r4-like"/>
</dbReference>
<feature type="domain" description="RNA polymerase sigma-70 region 2" evidence="6">
    <location>
        <begin position="113"/>
        <end position="178"/>
    </location>
</feature>
<dbReference type="GO" id="GO:0016987">
    <property type="term" value="F:sigma factor activity"/>
    <property type="evidence" value="ECO:0007669"/>
    <property type="project" value="UniProtKB-KW"/>
</dbReference>
<keyword evidence="3" id="KW-0731">Sigma factor</keyword>
<dbReference type="InterPro" id="IPR039425">
    <property type="entry name" value="RNA_pol_sigma-70-like"/>
</dbReference>
<keyword evidence="4" id="KW-0804">Transcription</keyword>
<dbReference type="Gene3D" id="1.10.10.10">
    <property type="entry name" value="Winged helix-like DNA-binding domain superfamily/Winged helix DNA-binding domain"/>
    <property type="match status" value="1"/>
</dbReference>
<evidence type="ECO:0000256" key="4">
    <source>
        <dbReference type="ARBA" id="ARBA00023163"/>
    </source>
</evidence>
<comment type="similarity">
    <text evidence="1">Belongs to the sigma-70 factor family. ECF subfamily.</text>
</comment>
<dbReference type="GO" id="GO:0003677">
    <property type="term" value="F:DNA binding"/>
    <property type="evidence" value="ECO:0007669"/>
    <property type="project" value="InterPro"/>
</dbReference>
<dbReference type="InterPro" id="IPR014284">
    <property type="entry name" value="RNA_pol_sigma-70_dom"/>
</dbReference>
<proteinExistence type="inferred from homology"/>
<sequence length="276" mass="30235">MGRRRGGPVRGHHPGGGNRPGPSAHGCLRGDLGGPRGSPRGVDDDGAQPQVRGTVDLRGPGPHPPATRPHPGAAHPRGLRRLQGEFLNPVSPRGVADRVRGVNDDAESRFRGLYETTSPRVYAFLRRHSDPDLAETVTAEVFVKAWRHLDSMGPEPLGWLITTARRTLIDHQRSRSRRARLTEQIHILERSVSLPGPESAVVERQTVLAALERLSDTDREALLLVGWDGLSHEAAAKVLGMSKSAFTKRLGRARQRFEELVDPTHTIRPIPVRSPA</sequence>